<name>A0ABZ1RG17_9ACTN</name>
<evidence type="ECO:0000313" key="2">
    <source>
        <dbReference type="Proteomes" id="UP001432075"/>
    </source>
</evidence>
<keyword evidence="1" id="KW-0489">Methyltransferase</keyword>
<organism evidence="1 2">
    <name type="scientific">Streptomyces goshikiensis</name>
    <dbReference type="NCBI Taxonomy" id="1942"/>
    <lineage>
        <taxon>Bacteria</taxon>
        <taxon>Bacillati</taxon>
        <taxon>Actinomycetota</taxon>
        <taxon>Actinomycetes</taxon>
        <taxon>Kitasatosporales</taxon>
        <taxon>Streptomycetaceae</taxon>
        <taxon>Streptomyces</taxon>
    </lineage>
</organism>
<keyword evidence="2" id="KW-1185">Reference proteome</keyword>
<sequence length="279" mass="30924">MIIQLGDIVTVQTHELYVDLIKRVVTNTIYGDHPTFPVGMNVLDKDLADSMRPDAPGSAVDHGTFDAGHRAEGLDVPTVAHTMIGLHRLDNIQKCVEQVLRDGVPGDFIETGVWRGGACILMRALLKAHGVEDRNVWLADSFAGVPVTSEDSHPLDQAMEFHNLNWVLSCSEEQVRQNVARYGLLDDQVKFLPGMFADTLPNAPIDELAVLRLDGDLYESTMDALVNLYPKVSVGGFVIVDDYLIPACKQAVHDYRNEHGIDEPIETVDVTGVYWRRAH</sequence>
<dbReference type="PANTHER" id="PTHR40036:SF1">
    <property type="entry name" value="MACROCIN O-METHYLTRANSFERASE"/>
    <property type="match status" value="1"/>
</dbReference>
<dbReference type="GO" id="GO:0008168">
    <property type="term" value="F:methyltransferase activity"/>
    <property type="evidence" value="ECO:0007669"/>
    <property type="project" value="UniProtKB-KW"/>
</dbReference>
<dbReference type="RefSeq" id="WP_328775404.1">
    <property type="nucleotide sequence ID" value="NZ_CP108057.1"/>
</dbReference>
<dbReference type="EMBL" id="CP108057">
    <property type="protein sequence ID" value="WUO45366.1"/>
    <property type="molecule type" value="Genomic_DNA"/>
</dbReference>
<keyword evidence="1" id="KW-0808">Transferase</keyword>
<gene>
    <name evidence="1" type="ORF">OHU17_05715</name>
</gene>
<dbReference type="SUPFAM" id="SSF53335">
    <property type="entry name" value="S-adenosyl-L-methionine-dependent methyltransferases"/>
    <property type="match status" value="1"/>
</dbReference>
<dbReference type="InterPro" id="IPR029063">
    <property type="entry name" value="SAM-dependent_MTases_sf"/>
</dbReference>
<dbReference type="Pfam" id="PF05711">
    <property type="entry name" value="TylF"/>
    <property type="match status" value="1"/>
</dbReference>
<dbReference type="PANTHER" id="PTHR40036">
    <property type="entry name" value="MACROCIN O-METHYLTRANSFERASE"/>
    <property type="match status" value="1"/>
</dbReference>
<proteinExistence type="predicted"/>
<dbReference type="Proteomes" id="UP001432075">
    <property type="component" value="Chromosome"/>
</dbReference>
<protein>
    <submittedName>
        <fullName evidence="1">TylF/MycF family methyltransferase</fullName>
    </submittedName>
</protein>
<accession>A0ABZ1RG17</accession>
<dbReference type="InterPro" id="IPR008884">
    <property type="entry name" value="TylF_MeTrfase"/>
</dbReference>
<dbReference type="Gene3D" id="3.40.50.150">
    <property type="entry name" value="Vaccinia Virus protein VP39"/>
    <property type="match status" value="1"/>
</dbReference>
<dbReference type="GO" id="GO:0032259">
    <property type="term" value="P:methylation"/>
    <property type="evidence" value="ECO:0007669"/>
    <property type="project" value="UniProtKB-KW"/>
</dbReference>
<reference evidence="1" key="1">
    <citation type="submission" date="2022-10" db="EMBL/GenBank/DDBJ databases">
        <title>The complete genomes of actinobacterial strains from the NBC collection.</title>
        <authorList>
            <person name="Joergensen T.S."/>
            <person name="Alvarez Arevalo M."/>
            <person name="Sterndorff E.B."/>
            <person name="Faurdal D."/>
            <person name="Vuksanovic O."/>
            <person name="Mourched A.-S."/>
            <person name="Charusanti P."/>
            <person name="Shaw S."/>
            <person name="Blin K."/>
            <person name="Weber T."/>
        </authorList>
    </citation>
    <scope>NUCLEOTIDE SEQUENCE</scope>
    <source>
        <strain evidence="1">NBC_00283</strain>
    </source>
</reference>
<evidence type="ECO:0000313" key="1">
    <source>
        <dbReference type="EMBL" id="WUO45366.1"/>
    </source>
</evidence>